<proteinExistence type="predicted"/>
<evidence type="ECO:0000313" key="1">
    <source>
        <dbReference type="EMBL" id="CAB4152818.1"/>
    </source>
</evidence>
<organism evidence="1">
    <name type="scientific">uncultured Caudovirales phage</name>
    <dbReference type="NCBI Taxonomy" id="2100421"/>
    <lineage>
        <taxon>Viruses</taxon>
        <taxon>Duplodnaviria</taxon>
        <taxon>Heunggongvirae</taxon>
        <taxon>Uroviricota</taxon>
        <taxon>Caudoviricetes</taxon>
        <taxon>Peduoviridae</taxon>
        <taxon>Maltschvirus</taxon>
        <taxon>Maltschvirus maltsch</taxon>
    </lineage>
</organism>
<reference evidence="1" key="1">
    <citation type="submission" date="2020-04" db="EMBL/GenBank/DDBJ databases">
        <authorList>
            <person name="Chiriac C."/>
            <person name="Salcher M."/>
            <person name="Ghai R."/>
            <person name="Kavagutti S V."/>
        </authorList>
    </citation>
    <scope>NUCLEOTIDE SEQUENCE</scope>
</reference>
<gene>
    <name evidence="1" type="ORF">UFOVP605_25</name>
</gene>
<protein>
    <submittedName>
        <fullName evidence="1">Uncharacterized protein</fullName>
    </submittedName>
</protein>
<accession>A0A6J5N250</accession>
<name>A0A6J5N250_9CAUD</name>
<dbReference type="EMBL" id="LR796592">
    <property type="protein sequence ID" value="CAB4152818.1"/>
    <property type="molecule type" value="Genomic_DNA"/>
</dbReference>
<sequence length="58" mass="6266">MFEHLTAFQLLCALVMLGLSVGALVAALVIDYYTTIAVTTRMPKGTVGKAYKFKKGNV</sequence>